<dbReference type="GO" id="GO:0003677">
    <property type="term" value="F:DNA binding"/>
    <property type="evidence" value="ECO:0007669"/>
    <property type="project" value="UniProtKB-KW"/>
</dbReference>
<dbReference type="AlphaFoldDB" id="A0A9X2VJN8"/>
<dbReference type="PANTHER" id="PTHR30204:SF98">
    <property type="entry name" value="HTH-TYPE TRANSCRIPTIONAL REGULATOR ADHR"/>
    <property type="match status" value="1"/>
</dbReference>
<dbReference type="SUPFAM" id="SSF46955">
    <property type="entry name" value="Putative DNA-binding domain"/>
    <property type="match status" value="1"/>
</dbReference>
<dbReference type="Proteomes" id="UP001141259">
    <property type="component" value="Unassembled WGS sequence"/>
</dbReference>
<dbReference type="PROSITE" id="PS50937">
    <property type="entry name" value="HTH_MERR_2"/>
    <property type="match status" value="1"/>
</dbReference>
<gene>
    <name evidence="3" type="ORF">NZH93_10865</name>
</gene>
<dbReference type="InterPro" id="IPR047057">
    <property type="entry name" value="MerR_fam"/>
</dbReference>
<dbReference type="RefSeq" id="WP_259622861.1">
    <property type="nucleotide sequence ID" value="NZ_JANYMP010000004.1"/>
</dbReference>
<protein>
    <submittedName>
        <fullName evidence="3">MerR family transcriptional regulator</fullName>
    </submittedName>
</protein>
<feature type="domain" description="HTH merR-type" evidence="2">
    <location>
        <begin position="1"/>
        <end position="70"/>
    </location>
</feature>
<keyword evidence="1" id="KW-0238">DNA-binding</keyword>
<evidence type="ECO:0000259" key="2">
    <source>
        <dbReference type="PROSITE" id="PS50937"/>
    </source>
</evidence>
<dbReference type="PANTHER" id="PTHR30204">
    <property type="entry name" value="REDOX-CYCLING DRUG-SENSING TRANSCRIPTIONAL ACTIVATOR SOXR"/>
    <property type="match status" value="1"/>
</dbReference>
<keyword evidence="4" id="KW-1185">Reference proteome</keyword>
<accession>A0A9X2VJN8</accession>
<dbReference type="EMBL" id="JANYMP010000004">
    <property type="protein sequence ID" value="MCS7477354.1"/>
    <property type="molecule type" value="Genomic_DNA"/>
</dbReference>
<dbReference type="SMART" id="SM00422">
    <property type="entry name" value="HTH_MERR"/>
    <property type="match status" value="1"/>
</dbReference>
<dbReference type="InterPro" id="IPR000551">
    <property type="entry name" value="MerR-type_HTH_dom"/>
</dbReference>
<reference evidence="3" key="1">
    <citation type="submission" date="2022-08" db="EMBL/GenBank/DDBJ databases">
        <authorList>
            <person name="Tistechok S."/>
            <person name="Samborskyy M."/>
            <person name="Roman I."/>
        </authorList>
    </citation>
    <scope>NUCLEOTIDE SEQUENCE</scope>
    <source>
        <strain evidence="3">DSM 103496</strain>
    </source>
</reference>
<dbReference type="Gene3D" id="1.10.1660.10">
    <property type="match status" value="1"/>
</dbReference>
<evidence type="ECO:0000313" key="4">
    <source>
        <dbReference type="Proteomes" id="UP001141259"/>
    </source>
</evidence>
<evidence type="ECO:0000313" key="3">
    <source>
        <dbReference type="EMBL" id="MCS7477354.1"/>
    </source>
</evidence>
<evidence type="ECO:0000256" key="1">
    <source>
        <dbReference type="ARBA" id="ARBA00023125"/>
    </source>
</evidence>
<dbReference type="Pfam" id="PF13411">
    <property type="entry name" value="MerR_1"/>
    <property type="match status" value="1"/>
</dbReference>
<proteinExistence type="predicted"/>
<dbReference type="CDD" id="cd04780">
    <property type="entry name" value="HTH_MerR-like_sg5"/>
    <property type="match status" value="1"/>
</dbReference>
<organism evidence="3 4">
    <name type="scientific">Umezawaea endophytica</name>
    <dbReference type="NCBI Taxonomy" id="1654476"/>
    <lineage>
        <taxon>Bacteria</taxon>
        <taxon>Bacillati</taxon>
        <taxon>Actinomycetota</taxon>
        <taxon>Actinomycetes</taxon>
        <taxon>Pseudonocardiales</taxon>
        <taxon>Pseudonocardiaceae</taxon>
        <taxon>Umezawaea</taxon>
    </lineage>
</organism>
<sequence length="213" mass="23323">MRMAELSAESGVPVATIKYYLREGLVPSGELTSPNQAQYQAKHLQRLKLVRALLEVGGLSIVDVRDVVRAIDDRAPTHELLGVAQHGLFVRKNEVDEESRAWARALIDDIAAQRQWTLEEGDPYVKSLVSLLCTFRDLGHSHLLGIFPHYAEIADAVALVDLEAIGDLPTAEQMVESAVVGTILGDAVFIALRRIAQQFASRKMFGEDPPAAG</sequence>
<dbReference type="InterPro" id="IPR009061">
    <property type="entry name" value="DNA-bd_dom_put_sf"/>
</dbReference>
<comment type="caution">
    <text evidence="3">The sequence shown here is derived from an EMBL/GenBank/DDBJ whole genome shotgun (WGS) entry which is preliminary data.</text>
</comment>
<name>A0A9X2VJN8_9PSEU</name>
<dbReference type="GO" id="GO:0003700">
    <property type="term" value="F:DNA-binding transcription factor activity"/>
    <property type="evidence" value="ECO:0007669"/>
    <property type="project" value="InterPro"/>
</dbReference>
<dbReference type="PRINTS" id="PR00040">
    <property type="entry name" value="HTHMERR"/>
</dbReference>